<dbReference type="PANTHER" id="PTHR43547:SF2">
    <property type="entry name" value="HYBRID SIGNAL TRANSDUCTION HISTIDINE KINASE C"/>
    <property type="match status" value="1"/>
</dbReference>
<sequence length="214" mass="23873">MKNSLSLLIQSIETLSLHVPLENKLAHDQISSTHYEALRLNTNLVQMLSLYRSGMSDLPLTVDEHNINDILADIEASNRYYCDQKGIELQWQCEPELCWFFDSELIYLLLNDAVINALRYGKTKVVMSASIELTKEGEQLLIAVSDDGDGYPESMLSTTNKQVHKPNLKEGRTGLGLFFASMIADAHDNNGRRGEISLENGGTLGGSVFRVKLP</sequence>
<dbReference type="InterPro" id="IPR005467">
    <property type="entry name" value="His_kinase_dom"/>
</dbReference>
<dbReference type="OrthoDB" id="9122109at2"/>
<dbReference type="EMBL" id="RPOK01000002">
    <property type="protein sequence ID" value="RPJ67667.1"/>
    <property type="molecule type" value="Genomic_DNA"/>
</dbReference>
<dbReference type="InterPro" id="IPR003594">
    <property type="entry name" value="HATPase_dom"/>
</dbReference>
<keyword evidence="3" id="KW-0808">Transferase</keyword>
<dbReference type="Gene3D" id="3.30.565.10">
    <property type="entry name" value="Histidine kinase-like ATPase, C-terminal domain"/>
    <property type="match status" value="1"/>
</dbReference>
<dbReference type="PANTHER" id="PTHR43547">
    <property type="entry name" value="TWO-COMPONENT HISTIDINE KINASE"/>
    <property type="match status" value="1"/>
</dbReference>
<proteinExistence type="predicted"/>
<evidence type="ECO:0000259" key="2">
    <source>
        <dbReference type="PROSITE" id="PS50109"/>
    </source>
</evidence>
<evidence type="ECO:0000313" key="4">
    <source>
        <dbReference type="Proteomes" id="UP000275281"/>
    </source>
</evidence>
<keyword evidence="1" id="KW-0597">Phosphoprotein</keyword>
<dbReference type="GO" id="GO:0000155">
    <property type="term" value="F:phosphorelay sensor kinase activity"/>
    <property type="evidence" value="ECO:0007669"/>
    <property type="project" value="TreeGrafter"/>
</dbReference>
<evidence type="ECO:0000313" key="3">
    <source>
        <dbReference type="EMBL" id="RPJ67667.1"/>
    </source>
</evidence>
<comment type="caution">
    <text evidence="3">The sequence shown here is derived from an EMBL/GenBank/DDBJ whole genome shotgun (WGS) entry which is preliminary data.</text>
</comment>
<accession>A0A3N5Y1E7</accession>
<feature type="domain" description="Histidine kinase" evidence="2">
    <location>
        <begin position="1"/>
        <end position="214"/>
    </location>
</feature>
<evidence type="ECO:0000256" key="1">
    <source>
        <dbReference type="ARBA" id="ARBA00022553"/>
    </source>
</evidence>
<keyword evidence="3" id="KW-0418">Kinase</keyword>
<dbReference type="Pfam" id="PF02518">
    <property type="entry name" value="HATPase_c"/>
    <property type="match status" value="1"/>
</dbReference>
<protein>
    <submittedName>
        <fullName evidence="3">Sensor histidine kinase</fullName>
    </submittedName>
</protein>
<keyword evidence="4" id="KW-1185">Reference proteome</keyword>
<dbReference type="PROSITE" id="PS50109">
    <property type="entry name" value="HIS_KIN"/>
    <property type="match status" value="1"/>
</dbReference>
<organism evidence="3 4">
    <name type="scientific">Alteromonas sediminis</name>
    <dbReference type="NCBI Taxonomy" id="2259342"/>
    <lineage>
        <taxon>Bacteria</taxon>
        <taxon>Pseudomonadati</taxon>
        <taxon>Pseudomonadota</taxon>
        <taxon>Gammaproteobacteria</taxon>
        <taxon>Alteromonadales</taxon>
        <taxon>Alteromonadaceae</taxon>
        <taxon>Alteromonas/Salinimonas group</taxon>
        <taxon>Alteromonas</taxon>
    </lineage>
</organism>
<dbReference type="Proteomes" id="UP000275281">
    <property type="component" value="Unassembled WGS sequence"/>
</dbReference>
<reference evidence="3 4" key="1">
    <citation type="submission" date="2018-11" db="EMBL/GenBank/DDBJ databases">
        <authorList>
            <person name="Ye M.-Q."/>
            <person name="Du Z.-J."/>
        </authorList>
    </citation>
    <scope>NUCLEOTIDE SEQUENCE [LARGE SCALE GENOMIC DNA]</scope>
    <source>
        <strain evidence="3 4">U0105</strain>
    </source>
</reference>
<dbReference type="InterPro" id="IPR036890">
    <property type="entry name" value="HATPase_C_sf"/>
</dbReference>
<dbReference type="AlphaFoldDB" id="A0A3N5Y1E7"/>
<gene>
    <name evidence="3" type="ORF">DRW07_07235</name>
</gene>
<dbReference type="SUPFAM" id="SSF55874">
    <property type="entry name" value="ATPase domain of HSP90 chaperone/DNA topoisomerase II/histidine kinase"/>
    <property type="match status" value="1"/>
</dbReference>
<name>A0A3N5Y1E7_9ALTE</name>